<keyword evidence="3" id="KW-1185">Reference proteome</keyword>
<sequence length="187" mass="20765">MVHTRNASKYSVQPDGSGKGRGKTRARSGKSSSRKKHLEDSRAAPHSQSSVPTTININSEPELIQGNVLRAEPFPSGSYRVISVPVEKLIQISQGRGVGNMPKLLEGGYELLLTHQELSGSGEDQRTLRIMAFIVLQRKCQKDTELAEKPKSFIHRPEERVVNDPSFGETRPSGIKQLQKYSRTSEE</sequence>
<evidence type="ECO:0000256" key="1">
    <source>
        <dbReference type="SAM" id="MobiDB-lite"/>
    </source>
</evidence>
<dbReference type="EMBL" id="AVOT02000817">
    <property type="protein sequence ID" value="MBW0464573.1"/>
    <property type="molecule type" value="Genomic_DNA"/>
</dbReference>
<comment type="caution">
    <text evidence="2">The sequence shown here is derived from an EMBL/GenBank/DDBJ whole genome shotgun (WGS) entry which is preliminary data.</text>
</comment>
<feature type="compositionally biased region" description="Basic and acidic residues" evidence="1">
    <location>
        <begin position="147"/>
        <end position="162"/>
    </location>
</feature>
<dbReference type="AlphaFoldDB" id="A0A9Q3GEE0"/>
<accession>A0A9Q3GEE0</accession>
<proteinExistence type="predicted"/>
<name>A0A9Q3GEE0_9BASI</name>
<evidence type="ECO:0000313" key="2">
    <source>
        <dbReference type="EMBL" id="MBW0464573.1"/>
    </source>
</evidence>
<organism evidence="2 3">
    <name type="scientific">Austropuccinia psidii MF-1</name>
    <dbReference type="NCBI Taxonomy" id="1389203"/>
    <lineage>
        <taxon>Eukaryota</taxon>
        <taxon>Fungi</taxon>
        <taxon>Dikarya</taxon>
        <taxon>Basidiomycota</taxon>
        <taxon>Pucciniomycotina</taxon>
        <taxon>Pucciniomycetes</taxon>
        <taxon>Pucciniales</taxon>
        <taxon>Sphaerophragmiaceae</taxon>
        <taxon>Austropuccinia</taxon>
    </lineage>
</organism>
<reference evidence="2" key="1">
    <citation type="submission" date="2021-03" db="EMBL/GenBank/DDBJ databases">
        <title>Draft genome sequence of rust myrtle Austropuccinia psidii MF-1, a brazilian biotype.</title>
        <authorList>
            <person name="Quecine M.C."/>
            <person name="Pachon D.M.R."/>
            <person name="Bonatelli M.L."/>
            <person name="Correr F.H."/>
            <person name="Franceschini L.M."/>
            <person name="Leite T.F."/>
            <person name="Margarido G.R.A."/>
            <person name="Almeida C.A."/>
            <person name="Ferrarezi J.A."/>
            <person name="Labate C.A."/>
        </authorList>
    </citation>
    <scope>NUCLEOTIDE SEQUENCE</scope>
    <source>
        <strain evidence="2">MF-1</strain>
    </source>
</reference>
<evidence type="ECO:0000313" key="3">
    <source>
        <dbReference type="Proteomes" id="UP000765509"/>
    </source>
</evidence>
<dbReference type="Proteomes" id="UP000765509">
    <property type="component" value="Unassembled WGS sequence"/>
</dbReference>
<feature type="compositionally biased region" description="Basic residues" evidence="1">
    <location>
        <begin position="20"/>
        <end position="36"/>
    </location>
</feature>
<feature type="region of interest" description="Disordered" evidence="1">
    <location>
        <begin position="1"/>
        <end position="57"/>
    </location>
</feature>
<gene>
    <name evidence="2" type="ORF">O181_004288</name>
</gene>
<feature type="compositionally biased region" description="Polar residues" evidence="1">
    <location>
        <begin position="46"/>
        <end position="57"/>
    </location>
</feature>
<protein>
    <submittedName>
        <fullName evidence="2">Uncharacterized protein</fullName>
    </submittedName>
</protein>
<feature type="compositionally biased region" description="Polar residues" evidence="1">
    <location>
        <begin position="1"/>
        <end position="11"/>
    </location>
</feature>
<feature type="region of interest" description="Disordered" evidence="1">
    <location>
        <begin position="147"/>
        <end position="187"/>
    </location>
</feature>